<keyword evidence="2" id="KW-1185">Reference proteome</keyword>
<gene>
    <name evidence="1" type="ORF">O181_059704</name>
</gene>
<name>A0A9Q3EES7_9BASI</name>
<dbReference type="EMBL" id="AVOT02027774">
    <property type="protein sequence ID" value="MBW0519989.1"/>
    <property type="molecule type" value="Genomic_DNA"/>
</dbReference>
<evidence type="ECO:0000313" key="1">
    <source>
        <dbReference type="EMBL" id="MBW0519989.1"/>
    </source>
</evidence>
<comment type="caution">
    <text evidence="1">The sequence shown here is derived from an EMBL/GenBank/DDBJ whole genome shotgun (WGS) entry which is preliminary data.</text>
</comment>
<proteinExistence type="predicted"/>
<dbReference type="Proteomes" id="UP000765509">
    <property type="component" value="Unassembled WGS sequence"/>
</dbReference>
<organism evidence="1 2">
    <name type="scientific">Austropuccinia psidii MF-1</name>
    <dbReference type="NCBI Taxonomy" id="1389203"/>
    <lineage>
        <taxon>Eukaryota</taxon>
        <taxon>Fungi</taxon>
        <taxon>Dikarya</taxon>
        <taxon>Basidiomycota</taxon>
        <taxon>Pucciniomycotina</taxon>
        <taxon>Pucciniomycetes</taxon>
        <taxon>Pucciniales</taxon>
        <taxon>Sphaerophragmiaceae</taxon>
        <taxon>Austropuccinia</taxon>
    </lineage>
</organism>
<accession>A0A9Q3EES7</accession>
<reference evidence="1" key="1">
    <citation type="submission" date="2021-03" db="EMBL/GenBank/DDBJ databases">
        <title>Draft genome sequence of rust myrtle Austropuccinia psidii MF-1, a brazilian biotype.</title>
        <authorList>
            <person name="Quecine M.C."/>
            <person name="Pachon D.M.R."/>
            <person name="Bonatelli M.L."/>
            <person name="Correr F.H."/>
            <person name="Franceschini L.M."/>
            <person name="Leite T.F."/>
            <person name="Margarido G.R.A."/>
            <person name="Almeida C.A."/>
            <person name="Ferrarezi J.A."/>
            <person name="Labate C.A."/>
        </authorList>
    </citation>
    <scope>NUCLEOTIDE SEQUENCE</scope>
    <source>
        <strain evidence="1">MF-1</strain>
    </source>
</reference>
<sequence length="80" mass="8829">MIQPLIKRLFLVDQLDRTQACFNAVCARVKNGPQSYIPVLRSENSTFLTSGFASIFLPSTSVSLGYFIPSGEFLQKVLSA</sequence>
<dbReference type="AlphaFoldDB" id="A0A9Q3EES7"/>
<protein>
    <submittedName>
        <fullName evidence="1">Uncharacterized protein</fullName>
    </submittedName>
</protein>
<evidence type="ECO:0000313" key="2">
    <source>
        <dbReference type="Proteomes" id="UP000765509"/>
    </source>
</evidence>